<gene>
    <name evidence="2" type="ORF">BaRGS_00017527</name>
</gene>
<accession>A0ABD0KW52</accession>
<dbReference type="Proteomes" id="UP001519460">
    <property type="component" value="Unassembled WGS sequence"/>
</dbReference>
<proteinExistence type="predicted"/>
<evidence type="ECO:0000256" key="1">
    <source>
        <dbReference type="SAM" id="MobiDB-lite"/>
    </source>
</evidence>
<evidence type="ECO:0000313" key="2">
    <source>
        <dbReference type="EMBL" id="KAK7491256.1"/>
    </source>
</evidence>
<organism evidence="2 3">
    <name type="scientific">Batillaria attramentaria</name>
    <dbReference type="NCBI Taxonomy" id="370345"/>
    <lineage>
        <taxon>Eukaryota</taxon>
        <taxon>Metazoa</taxon>
        <taxon>Spiralia</taxon>
        <taxon>Lophotrochozoa</taxon>
        <taxon>Mollusca</taxon>
        <taxon>Gastropoda</taxon>
        <taxon>Caenogastropoda</taxon>
        <taxon>Sorbeoconcha</taxon>
        <taxon>Cerithioidea</taxon>
        <taxon>Batillariidae</taxon>
        <taxon>Batillaria</taxon>
    </lineage>
</organism>
<dbReference type="AlphaFoldDB" id="A0ABD0KW52"/>
<feature type="compositionally biased region" description="Polar residues" evidence="1">
    <location>
        <begin position="1"/>
        <end position="10"/>
    </location>
</feature>
<name>A0ABD0KW52_9CAEN</name>
<reference evidence="2 3" key="1">
    <citation type="journal article" date="2023" name="Sci. Data">
        <title>Genome assembly of the Korean intertidal mud-creeper Batillaria attramentaria.</title>
        <authorList>
            <person name="Patra A.K."/>
            <person name="Ho P.T."/>
            <person name="Jun S."/>
            <person name="Lee S.J."/>
            <person name="Kim Y."/>
            <person name="Won Y.J."/>
        </authorList>
    </citation>
    <scope>NUCLEOTIDE SEQUENCE [LARGE SCALE GENOMIC DNA]</scope>
    <source>
        <strain evidence="2">Wonlab-2016</strain>
    </source>
</reference>
<protein>
    <submittedName>
        <fullName evidence="2">Uncharacterized protein</fullName>
    </submittedName>
</protein>
<dbReference type="EMBL" id="JACVVK020000117">
    <property type="protein sequence ID" value="KAK7491256.1"/>
    <property type="molecule type" value="Genomic_DNA"/>
</dbReference>
<sequence length="105" mass="11675">MWQELPSLQSPHKPCPKTKTRCHRNRFDNYKVLADSVPMTQSVVCQLKSDAATALMSTWGARTCAAITQTRTGSLSVSARRAQLVLGTRRLDLYPGRCMDSSVSF</sequence>
<comment type="caution">
    <text evidence="2">The sequence shown here is derived from an EMBL/GenBank/DDBJ whole genome shotgun (WGS) entry which is preliminary data.</text>
</comment>
<keyword evidence="3" id="KW-1185">Reference proteome</keyword>
<evidence type="ECO:0000313" key="3">
    <source>
        <dbReference type="Proteomes" id="UP001519460"/>
    </source>
</evidence>
<feature type="region of interest" description="Disordered" evidence="1">
    <location>
        <begin position="1"/>
        <end position="20"/>
    </location>
</feature>